<evidence type="ECO:0000313" key="3">
    <source>
        <dbReference type="Proteomes" id="UP000325614"/>
    </source>
</evidence>
<dbReference type="RefSeq" id="WP_152585559.1">
    <property type="nucleotide sequence ID" value="NZ_CP045423.1"/>
</dbReference>
<proteinExistence type="predicted"/>
<dbReference type="EMBL" id="CP045423">
    <property type="protein sequence ID" value="QFU15914.1"/>
    <property type="molecule type" value="Genomic_DNA"/>
</dbReference>
<feature type="region of interest" description="Disordered" evidence="1">
    <location>
        <begin position="79"/>
        <end position="114"/>
    </location>
</feature>
<name>A0A5P9K108_9HYPH</name>
<evidence type="ECO:0000313" key="2">
    <source>
        <dbReference type="EMBL" id="QFU15914.1"/>
    </source>
</evidence>
<reference evidence="2 3" key="1">
    <citation type="submission" date="2019-10" db="EMBL/GenBank/DDBJ databases">
        <title>Isolation, Identification of Microvirga thermotolerans HR1, a novel thermophilic bacterium and Comparative Genomics of the genus Microvirga.</title>
        <authorList>
            <person name="Li J."/>
            <person name="Zhang W."/>
            <person name="Lin M."/>
            <person name="Wang J."/>
        </authorList>
    </citation>
    <scope>NUCLEOTIDE SEQUENCE [LARGE SCALE GENOMIC DNA]</scope>
    <source>
        <strain evidence="2 3">HR1</strain>
    </source>
</reference>
<evidence type="ECO:0000256" key="1">
    <source>
        <dbReference type="SAM" id="MobiDB-lite"/>
    </source>
</evidence>
<keyword evidence="3" id="KW-1185">Reference proteome</keyword>
<protein>
    <submittedName>
        <fullName evidence="2">Uncharacterized protein</fullName>
    </submittedName>
</protein>
<organism evidence="2 3">
    <name type="scientific">Microvirga thermotolerans</name>
    <dbReference type="NCBI Taxonomy" id="2651334"/>
    <lineage>
        <taxon>Bacteria</taxon>
        <taxon>Pseudomonadati</taxon>
        <taxon>Pseudomonadota</taxon>
        <taxon>Alphaproteobacteria</taxon>
        <taxon>Hyphomicrobiales</taxon>
        <taxon>Methylobacteriaceae</taxon>
        <taxon>Microvirga</taxon>
    </lineage>
</organism>
<accession>A0A5P9K108</accession>
<gene>
    <name evidence="2" type="ORF">GDR74_06595</name>
</gene>
<sequence>MRHLPAIAIGTVGSAFLALSLLSDGATGKIAPVPAPAASAVRDAGPAPLVIEAIDGRILFGPDSIANTNYLDGVARPVATLKEERRSPPQEPASQQHETRDEPQKKKRPQTFGCVTSVSPLARASAEQSPSLCLAWNEDGRILG</sequence>
<dbReference type="KEGG" id="mico:GDR74_06595"/>
<dbReference type="AlphaFoldDB" id="A0A5P9K108"/>
<dbReference type="Proteomes" id="UP000325614">
    <property type="component" value="Chromosome"/>
</dbReference>